<protein>
    <submittedName>
        <fullName evidence="14">Alveicin A bacteriocin toxin</fullName>
    </submittedName>
</protein>
<keyword evidence="8" id="KW-0044">Antibiotic</keyword>
<evidence type="ECO:0000256" key="8">
    <source>
        <dbReference type="ARBA" id="ARBA00023022"/>
    </source>
</evidence>
<feature type="transmembrane region" description="Helical" evidence="12">
    <location>
        <begin position="327"/>
        <end position="352"/>
    </location>
</feature>
<feature type="region of interest" description="Disordered" evidence="11">
    <location>
        <begin position="105"/>
        <end position="125"/>
    </location>
</feature>
<keyword evidence="6 12" id="KW-0812">Transmembrane</keyword>
<evidence type="ECO:0000256" key="1">
    <source>
        <dbReference type="ARBA" id="ARBA00002178"/>
    </source>
</evidence>
<gene>
    <name evidence="14" type="ORF">D9O29_08995</name>
</gene>
<feature type="compositionally biased region" description="Gly residues" evidence="11">
    <location>
        <begin position="1"/>
        <end position="14"/>
    </location>
</feature>
<evidence type="ECO:0000256" key="12">
    <source>
        <dbReference type="SAM" id="Phobius"/>
    </source>
</evidence>
<keyword evidence="5" id="KW-0929">Antimicrobial</keyword>
<dbReference type="InterPro" id="IPR000293">
    <property type="entry name" value="Channel_colicin_C"/>
</dbReference>
<evidence type="ECO:0000256" key="6">
    <source>
        <dbReference type="ARBA" id="ARBA00022692"/>
    </source>
</evidence>
<evidence type="ECO:0000256" key="3">
    <source>
        <dbReference type="ARBA" id="ARBA00004370"/>
    </source>
</evidence>
<evidence type="ECO:0000259" key="13">
    <source>
        <dbReference type="Pfam" id="PF01024"/>
    </source>
</evidence>
<dbReference type="Proteomes" id="UP000426772">
    <property type="component" value="Unassembled WGS sequence"/>
</dbReference>
<organism evidence="14 15">
    <name type="scientific">Pantoea vagans</name>
    <dbReference type="NCBI Taxonomy" id="470934"/>
    <lineage>
        <taxon>Bacteria</taxon>
        <taxon>Pseudomonadati</taxon>
        <taxon>Pseudomonadota</taxon>
        <taxon>Gammaproteobacteria</taxon>
        <taxon>Enterobacterales</taxon>
        <taxon>Erwiniaceae</taxon>
        <taxon>Pantoea</taxon>
    </lineage>
</organism>
<evidence type="ECO:0000313" key="14">
    <source>
        <dbReference type="EMBL" id="TXL79037.1"/>
    </source>
</evidence>
<comment type="subcellular location">
    <subcellularLocation>
        <location evidence="3">Membrane</location>
    </subcellularLocation>
</comment>
<dbReference type="RefSeq" id="WP_110330409.1">
    <property type="nucleotide sequence ID" value="NZ_RCNL01000003.1"/>
</dbReference>
<feature type="compositionally biased region" description="Low complexity" evidence="11">
    <location>
        <begin position="33"/>
        <end position="46"/>
    </location>
</feature>
<comment type="function">
    <text evidence="2">Colicins are polypeptide toxins produced by and active against E.coli and closely related bacteria.</text>
</comment>
<evidence type="ECO:0000256" key="11">
    <source>
        <dbReference type="SAM" id="MobiDB-lite"/>
    </source>
</evidence>
<reference evidence="14 15" key="1">
    <citation type="submission" date="2018-10" db="EMBL/GenBank/DDBJ databases">
        <title>Draft genome sequence of Pantoea vagans isolated from corpses of the sugarcane aphid Melanaphis sacchari Zehntner.</title>
        <authorList>
            <person name="Toledo E."/>
            <person name="Pena G."/>
            <person name="Lozano L."/>
        </authorList>
    </citation>
    <scope>NUCLEOTIDE SEQUENCE [LARGE SCALE GENOMIC DNA]</scope>
    <source>
        <strain evidence="14 15">ET-90</strain>
    </source>
</reference>
<evidence type="ECO:0000256" key="7">
    <source>
        <dbReference type="ARBA" id="ARBA00022989"/>
    </source>
</evidence>
<evidence type="ECO:0000256" key="2">
    <source>
        <dbReference type="ARBA" id="ARBA00003197"/>
    </source>
</evidence>
<evidence type="ECO:0000256" key="10">
    <source>
        <dbReference type="ARBA" id="ARBA00023136"/>
    </source>
</evidence>
<dbReference type="SUPFAM" id="SSF56837">
    <property type="entry name" value="Colicin"/>
    <property type="match status" value="1"/>
</dbReference>
<dbReference type="EMBL" id="RCNL01000003">
    <property type="protein sequence ID" value="TXL79037.1"/>
    <property type="molecule type" value="Genomic_DNA"/>
</dbReference>
<comment type="similarity">
    <text evidence="4">Belongs to the channel forming colicin family.</text>
</comment>
<evidence type="ECO:0000313" key="15">
    <source>
        <dbReference type="Proteomes" id="UP000426772"/>
    </source>
</evidence>
<feature type="domain" description="Channel forming colicins" evidence="13">
    <location>
        <begin position="187"/>
        <end position="366"/>
    </location>
</feature>
<dbReference type="PRINTS" id="PR00280">
    <property type="entry name" value="CHANLCOLICIN"/>
</dbReference>
<accession>A0ABY3LGD2</accession>
<feature type="region of interest" description="Disordered" evidence="11">
    <location>
        <begin position="1"/>
        <end position="51"/>
    </location>
</feature>
<comment type="caution">
    <text evidence="14">The sequence shown here is derived from an EMBL/GenBank/DDBJ whole genome shotgun (WGS) entry which is preliminary data.</text>
</comment>
<dbReference type="Pfam" id="PF01024">
    <property type="entry name" value="Colicin"/>
    <property type="match status" value="1"/>
</dbReference>
<dbReference type="InterPro" id="IPR038283">
    <property type="entry name" value="Channel_colicin_C_sf"/>
</dbReference>
<keyword evidence="9" id="KW-0078">Bacteriocin</keyword>
<name>A0ABY3LGD2_9GAMM</name>
<evidence type="ECO:0000256" key="9">
    <source>
        <dbReference type="ARBA" id="ARBA00023048"/>
    </source>
</evidence>
<comment type="function">
    <text evidence="1">This colicin is a channel-forming colicin. This class of transmembrane toxins depolarize the cytoplasmic membrane, leading to dissipation of cellular energy.</text>
</comment>
<keyword evidence="10 12" id="KW-0472">Membrane</keyword>
<evidence type="ECO:0000256" key="4">
    <source>
        <dbReference type="ARBA" id="ARBA00007595"/>
    </source>
</evidence>
<sequence>MPGFNYGGGVGDGTGWSKERGSEPAPGGGSHGNAGNNNGSSGSSNGMTDPVLSQALNKSVGDNMARGFGLDPKQFVSYFLREDGHVLAITSYSLGDAYGVDFGFPPPSPGNGGNGNNVNNSAGTPNATASYQGDVSAARVAALRQIIANNYALANSTQAGTRITKAKQATVDAKKELALIDYTIQGRAQQNTSVADAVKSTADFMAEITNRFGQQASELAQEFAEQAKGKTLRNVDEALAAFNNYKGSLGAKFSVADRNAIANALKSLDYTSYATQLAKYSKGFGYYGTATDVYATVQEIVKAIETDNWRPALVKIEALTAGKVATVAVAFTFGILTGTPVGVLAMGLMIALTSSLIDDALMNKINAKLGL</sequence>
<proteinExistence type="inferred from homology"/>
<keyword evidence="7 12" id="KW-1133">Transmembrane helix</keyword>
<dbReference type="Gene3D" id="1.10.490.30">
    <property type="entry name" value="Colicin"/>
    <property type="match status" value="1"/>
</dbReference>
<keyword evidence="15" id="KW-1185">Reference proteome</keyword>
<feature type="compositionally biased region" description="Low complexity" evidence="11">
    <location>
        <begin position="116"/>
        <end position="125"/>
    </location>
</feature>
<evidence type="ECO:0000256" key="5">
    <source>
        <dbReference type="ARBA" id="ARBA00022529"/>
    </source>
</evidence>